<protein>
    <recommendedName>
        <fullName evidence="3">Virion structural protein</fullName>
    </recommendedName>
</protein>
<organism evidence="2">
    <name type="scientific">Salmonella muenchen</name>
    <dbReference type="NCBI Taxonomy" id="596"/>
    <lineage>
        <taxon>Bacteria</taxon>
        <taxon>Pseudomonadati</taxon>
        <taxon>Pseudomonadota</taxon>
        <taxon>Gammaproteobacteria</taxon>
        <taxon>Enterobacterales</taxon>
        <taxon>Enterobacteriaceae</taxon>
        <taxon>Salmonella</taxon>
    </lineage>
</organism>
<feature type="region of interest" description="Disordered" evidence="1">
    <location>
        <begin position="1"/>
        <end position="21"/>
    </location>
</feature>
<comment type="caution">
    <text evidence="2">The sequence shown here is derived from an EMBL/GenBank/DDBJ whole genome shotgun (WGS) entry which is preliminary data.</text>
</comment>
<evidence type="ECO:0000256" key="1">
    <source>
        <dbReference type="SAM" id="MobiDB-lite"/>
    </source>
</evidence>
<dbReference type="Gene3D" id="2.60.120.260">
    <property type="entry name" value="Galactose-binding domain-like"/>
    <property type="match status" value="1"/>
</dbReference>
<proteinExistence type="predicted"/>
<dbReference type="EMBL" id="AAGUDP010000006">
    <property type="protein sequence ID" value="EBS0563255.1"/>
    <property type="molecule type" value="Genomic_DNA"/>
</dbReference>
<reference evidence="2" key="1">
    <citation type="submission" date="2018-07" db="EMBL/GenBank/DDBJ databases">
        <authorList>
            <person name="Ashton P.M."/>
            <person name="Dallman T."/>
            <person name="Nair S."/>
            <person name="De Pinna E."/>
            <person name="Peters T."/>
            <person name="Grant K."/>
        </authorList>
    </citation>
    <scope>NUCLEOTIDE SEQUENCE</scope>
    <source>
        <strain evidence="2">142535</strain>
    </source>
</reference>
<accession>A0A5U8XN73</accession>
<sequence>MRKHYPEDLTGTSPDNIAEGSLSTSTYPNRFNLVVPFEAPFFRNGLEIKDKAGNLLFEGIDYYLALYYSAGAHAANAQLFGGIMLLTKTEITYKLQVLGSSYSVPESDIGKFLVNPDLTEPRNIDWSALMRYQIPIEPVDPPTNISEAIARDEVAAAINNIRIKLEEKAGQLDAEIDTAIKALSRAANKLYADKLLQHHKTPHQHKYTPAQIGALGVGDAATNAIKAFSKTLAQLVAIMVENKISQRVVDTLIDDTMGQVFGRFKAINNDEVVYATQDGKSALRFSAGKILLTGTEAVIELAADSDNNQRGIGVSSRAGYDELFVPSKGNAAGAKDVRPIYNGAFLITPESIGLYLYAPLNSNAQPTFKSTDTVRMGGNGSQTSPLNMSANPPAATLSTEGLFRLTDSVEVIAPNYALSQKGVNDLLLKLNNYVDETFKINGASFGATQTINLTAASFGLDKVNNTAPADKPVHQPFRDALANKALKIHTHQASDLENVPTASPTVSGLTYLYTVLDATTGKAAVSKLGYQLKLDIDAAEDKALNLLPSWVANSTYYGDSGFLPIPTMGQYKGTASVIDVNFNAMQIEQDNRLYILRNGWDGYADSQRVFYWYREFEAGSNNLSSNYVATAVQYVPAGMAKKYPGIELKRVVVCGDDCAIFLGTDDRYYLVMFNGSADASKHTDIVRVTYAPTPRATNQYNFAPTPSDDYLMVVDNDIYVVKSTLNNTEFFTCLWSISKADLSKTDVQFQSVKLTGKHADGNVGRFATYAVDTKDPATTSLYYITTAGAAKWTGAHNVVHSARRNWMLGRKGRKIRARANVSSWISNSATSWNTRWQISFVIDLDAKTATLDNDYLPMRLDENGVSDNGGNYHTANSDGFLYGNMIVATAPRAGYIDCIGNDNTNSDNQSLRISLKGKSLFDALRWDNPLTERMGNQIAVNGAYGSVYQHRMRGLVQLGNTVKKVLMRRVSTSDCAQIAYDTAGSYNFPGYGGWGPSNDRAAFNESTYNALTRCAYIFNGNSNYLNGAAFNSAGSSNYKNINGSAVLHNDTVTVNAAMWNDFQSMLTTRVAKWGQAASILKTSWLNLFDLGGTNMCIATAMFGQKEADGVTYAYVYYFRIPMTFVNNVLALDYSNAVLIGNEDRFDFAWSDINNAGDYWQLRLIKRSDGWIIRPHAQCHCATVGGGGHMTFTLTCDANLANWTFERSIVNPSYSEGDVVHLPETNEVLVGTWLSGGMYYGGQAFSNNSRNYNTGSARSVILFGPQLAEGMILYITQDIPFFANMEEHTAPASQFDFKALFPSDYQNATLYFYVQLNAQGKAVYSVSKTLLSDTATRLYIGYVVTSTNAIIEVNINRVKRLGRVGSLLSHADNPYAHGYLTGGTLTESVYSNMENMGTVDTFSFPSFQDIYNSWYRFSHALGTANQPANESELSAWIYVPEDDVVECTLNSASFIGFISDELVGDYDFNTVITSNNGDDDGITIVLAALKKEDTSVGREQTLCLALSNTTTQTHVDVTAFVQVKENYMQPTSKLIATVDPGTGGDGGWNLWYAHAFVQRRGNKLYIAVERARLPTAGDRDTNIRNLVTAKKALSMSQLRSASTYNYVELDLAEVAPTFARACRFGYGAISQPASRFWNITRPGADLSKTYGTAAALETANQLAGNFDNITRVSLPAITASWMLLANNAEKLWPPAMQTTNAYSSPLASPAIRPYAQLLAAGEVFAVKTKFTPTSNSLVLNVNSDDGCSVYLNGVLQGTTTYNASATQTVTLTGALLNQVNSLALVVKENPGNSPTYVAFELVQDGTTKLATSSTSLGAIKLPNPASPASIPGSASIGLYTLTVPTGKDYMLALRQSAAITKAPVMFWTEERSFAGGRYIDIYYDATNAVVLDVMIHDSTLSA</sequence>
<evidence type="ECO:0000313" key="2">
    <source>
        <dbReference type="EMBL" id="EBS0563255.1"/>
    </source>
</evidence>
<feature type="compositionally biased region" description="Polar residues" evidence="1">
    <location>
        <begin position="10"/>
        <end position="21"/>
    </location>
</feature>
<evidence type="ECO:0008006" key="3">
    <source>
        <dbReference type="Google" id="ProtNLM"/>
    </source>
</evidence>
<name>A0A5U8XN73_SALMU</name>
<gene>
    <name evidence="2" type="ORF">DTU56_09010</name>
</gene>